<evidence type="ECO:0000313" key="2">
    <source>
        <dbReference type="Proteomes" id="UP001285263"/>
    </source>
</evidence>
<dbReference type="PANTHER" id="PTHR19288">
    <property type="entry name" value="4-NITROPHENYLPHOSPHATASE-RELATED"/>
    <property type="match status" value="1"/>
</dbReference>
<dbReference type="RefSeq" id="WP_320421678.1">
    <property type="nucleotide sequence ID" value="NZ_JAXCLA010000002.1"/>
</dbReference>
<reference evidence="1 2" key="1">
    <citation type="submission" date="2023-11" db="EMBL/GenBank/DDBJ databases">
        <title>Paucibacter sp. nov., isolated from fresh soil in Korea.</title>
        <authorList>
            <person name="Le N.T.T."/>
        </authorList>
    </citation>
    <scope>NUCLEOTIDE SEQUENCE [LARGE SCALE GENOMIC DNA]</scope>
    <source>
        <strain evidence="1 2">R3-3</strain>
    </source>
</reference>
<proteinExistence type="predicted"/>
<accession>A0ABU5DD89</accession>
<name>A0ABU5DD89_9BURK</name>
<dbReference type="EMBL" id="JAXCLA010000002">
    <property type="protein sequence ID" value="MDY0743761.1"/>
    <property type="molecule type" value="Genomic_DNA"/>
</dbReference>
<keyword evidence="2" id="KW-1185">Reference proteome</keyword>
<evidence type="ECO:0000313" key="1">
    <source>
        <dbReference type="EMBL" id="MDY0743761.1"/>
    </source>
</evidence>
<dbReference type="InterPro" id="IPR023214">
    <property type="entry name" value="HAD_sf"/>
</dbReference>
<dbReference type="Gene3D" id="3.40.50.1000">
    <property type="entry name" value="HAD superfamily/HAD-like"/>
    <property type="match status" value="2"/>
</dbReference>
<dbReference type="Proteomes" id="UP001285263">
    <property type="component" value="Unassembled WGS sequence"/>
</dbReference>
<dbReference type="SUPFAM" id="SSF56784">
    <property type="entry name" value="HAD-like"/>
    <property type="match status" value="1"/>
</dbReference>
<protein>
    <submittedName>
        <fullName evidence="1">HAD hydrolase-like protein</fullName>
    </submittedName>
</protein>
<dbReference type="Pfam" id="PF00702">
    <property type="entry name" value="Hydrolase"/>
    <property type="match status" value="1"/>
</dbReference>
<gene>
    <name evidence="1" type="ORF">SNE35_04560</name>
</gene>
<comment type="caution">
    <text evidence="1">The sequence shown here is derived from an EMBL/GenBank/DDBJ whole genome shotgun (WGS) entry which is preliminary data.</text>
</comment>
<dbReference type="InterPro" id="IPR036412">
    <property type="entry name" value="HAD-like_sf"/>
</dbReference>
<sequence>MSALLADLPLAPLHWRQAQHFLIDLDGTLVHSQSEPLDGAIELLELLAGRYVVVSNNSTHTAEALARALRARGLPLSAERLVLAGEQTLRFMAEQHPGARIRLLASAALRRHAQALGCHLVEASPHFVVLARDERFDYATLSAAANDLRLGARLVVTNPDLTHPAPHGAVVPETGALMRALAACAGIEPAHVIGKPEGGLFEEGLRRLGARAADTLVIGDNPLTDALGAARLGMRFLLLGRDPQARALTPAALLRLP</sequence>
<organism evidence="1 2">
    <name type="scientific">Roseateles agri</name>
    <dbReference type="NCBI Taxonomy" id="3098619"/>
    <lineage>
        <taxon>Bacteria</taxon>
        <taxon>Pseudomonadati</taxon>
        <taxon>Pseudomonadota</taxon>
        <taxon>Betaproteobacteria</taxon>
        <taxon>Burkholderiales</taxon>
        <taxon>Sphaerotilaceae</taxon>
        <taxon>Roseateles</taxon>
    </lineage>
</organism>
<dbReference type="PANTHER" id="PTHR19288:SF95">
    <property type="entry name" value="D-GLYCEROL 3-PHOSPHATE PHOSPHATASE"/>
    <property type="match status" value="1"/>
</dbReference>